<feature type="chain" id="PRO_5004207255" evidence="3">
    <location>
        <begin position="18"/>
        <end position="809"/>
    </location>
</feature>
<dbReference type="SUPFAM" id="SSF46894">
    <property type="entry name" value="C-terminal effector domain of the bipartite response regulators"/>
    <property type="match status" value="1"/>
</dbReference>
<dbReference type="InterPro" id="IPR011990">
    <property type="entry name" value="TPR-like_helical_dom_sf"/>
</dbReference>
<protein>
    <submittedName>
        <fullName evidence="6">Probable transcriptional regulator</fullName>
    </submittedName>
</protein>
<dbReference type="Pfam" id="PF03704">
    <property type="entry name" value="BTAD"/>
    <property type="match status" value="1"/>
</dbReference>
<keyword evidence="2" id="KW-0238">DNA-binding</keyword>
<dbReference type="Gene3D" id="1.10.10.10">
    <property type="entry name" value="Winged helix-like DNA-binding domain superfamily/Winged helix DNA-binding domain"/>
    <property type="match status" value="1"/>
</dbReference>
<dbReference type="InterPro" id="IPR036388">
    <property type="entry name" value="WH-like_DNA-bd_sf"/>
</dbReference>
<evidence type="ECO:0000313" key="7">
    <source>
        <dbReference type="Proteomes" id="UP000003635"/>
    </source>
</evidence>
<accession>Q2CF51</accession>
<dbReference type="InterPro" id="IPR005158">
    <property type="entry name" value="BTAD"/>
</dbReference>
<dbReference type="GO" id="GO:0003677">
    <property type="term" value="F:DNA binding"/>
    <property type="evidence" value="ECO:0007669"/>
    <property type="project" value="UniProtKB-KW"/>
</dbReference>
<organism evidence="6 7">
    <name type="scientific">Oceanicola granulosus (strain ATCC BAA-861 / DSM 15982 / KCTC 12143 / HTCC2516)</name>
    <dbReference type="NCBI Taxonomy" id="314256"/>
    <lineage>
        <taxon>Bacteria</taxon>
        <taxon>Pseudomonadati</taxon>
        <taxon>Pseudomonadota</taxon>
        <taxon>Alphaproteobacteria</taxon>
        <taxon>Rhodobacterales</taxon>
        <taxon>Roseobacteraceae</taxon>
        <taxon>Oceanicola</taxon>
    </lineage>
</organism>
<dbReference type="eggNOG" id="COG5616">
    <property type="taxonomic scope" value="Bacteria"/>
</dbReference>
<dbReference type="InterPro" id="IPR001867">
    <property type="entry name" value="OmpR/PhoB-type_DNA-bd"/>
</dbReference>
<proteinExistence type="inferred from homology"/>
<dbReference type="STRING" id="314256.OG2516_17645"/>
<keyword evidence="3" id="KW-0732">Signal</keyword>
<dbReference type="PANTHER" id="PTHR35807">
    <property type="entry name" value="TRANSCRIPTIONAL REGULATOR REDD-RELATED"/>
    <property type="match status" value="1"/>
</dbReference>
<evidence type="ECO:0000256" key="2">
    <source>
        <dbReference type="ARBA" id="ARBA00023125"/>
    </source>
</evidence>
<dbReference type="eggNOG" id="COG3629">
    <property type="taxonomic scope" value="Bacteria"/>
</dbReference>
<dbReference type="AlphaFoldDB" id="Q2CF51"/>
<feature type="signal peptide" evidence="3">
    <location>
        <begin position="1"/>
        <end position="17"/>
    </location>
</feature>
<evidence type="ECO:0000256" key="3">
    <source>
        <dbReference type="SAM" id="SignalP"/>
    </source>
</evidence>
<sequence length="809" mass="85461">MSCLRLTLLGPFALATAAGAPIRIDTRKARALLAVLAMANSRPLARERLASLLWSRGSTRQSLASLSQALYSLRRALGEAAPALVVSAETVALAMDRVSVDALELEAAASEGGAAGWRRNLALYAGPFLDDLSIDTEDGYREWRQQERARLEAIATGAGTALMNAWEHAPDEADPALVDRLLQIDPYNEPATRVKMRCLALEGRSAAAIEALEAMTARLEEDLAVAPSEASLGLAEEIRSGSLAPRAGAVARGVPSGRSATGPLVAIAVTCVLLLSVLLLRDPLPRPDSIRLLVRPFHADSGMTEDLATGFADDLATELVRRASLHVLSRESGRLVPVGGEARTAASHVLEGRVRAVDEGWTINLWITELSTGREVWAERFEGSAGDPRLLRDEIVAELGERIGIALRPAADLPATTLTDAAMPAYLRALARLHSGTPEGNAEAMAALEELAQAHPAAPEPAAALALAYERIAFGADAHARAAGLHWREGYLLLKWQLARTEADHPGLLAARARLALRRLDHAEAEILARQALASESAHVAALEVLAESLALTGDTGEARRLATRAVLLSPSAPAGGYTAIALATFAEGDLAAAADAVAMALDGTASPSPRLLALAAAIRGLGPDAPRARAAFADLVAASESRPFGAWRLGDITYTNPRAATWSRPTGTDAAQLIRFADPAVDALLRSGLARAAGEAASTAPARSTPLEGGEIEELLMNARIVGRPSWLARQSWSQIRTASGHLEQRGPLGPLPAAREGRSRIVDSRLCDRWTWRDSDLESCQLVVRTGLPGTLAMIGEIGVFPFVAPD</sequence>
<gene>
    <name evidence="6" type="ORF">OG2516_17645</name>
</gene>
<dbReference type="InterPro" id="IPR051677">
    <property type="entry name" value="AfsR-DnrI-RedD_regulator"/>
</dbReference>
<dbReference type="HOGENOM" id="CLU_348457_0_0_5"/>
<evidence type="ECO:0000313" key="6">
    <source>
        <dbReference type="EMBL" id="EAR51276.1"/>
    </source>
</evidence>
<dbReference type="SMART" id="SM01043">
    <property type="entry name" value="BTAD"/>
    <property type="match status" value="1"/>
</dbReference>
<dbReference type="GO" id="GO:0006355">
    <property type="term" value="P:regulation of DNA-templated transcription"/>
    <property type="evidence" value="ECO:0007669"/>
    <property type="project" value="InterPro"/>
</dbReference>
<evidence type="ECO:0000259" key="4">
    <source>
        <dbReference type="SMART" id="SM00862"/>
    </source>
</evidence>
<dbReference type="GO" id="GO:0000160">
    <property type="term" value="P:phosphorelay signal transduction system"/>
    <property type="evidence" value="ECO:0007669"/>
    <property type="project" value="InterPro"/>
</dbReference>
<reference evidence="6 7" key="1">
    <citation type="journal article" date="2010" name="J. Bacteriol.">
        <title>Genome sequences of Oceanicola granulosus HTCC2516(T) and Oceanicola batsensis HTCC2597(TDelta).</title>
        <authorList>
            <person name="Thrash J.C."/>
            <person name="Cho J.C."/>
            <person name="Vergin K.L."/>
            <person name="Giovannoni S.J."/>
        </authorList>
    </citation>
    <scope>NUCLEOTIDE SEQUENCE [LARGE SCALE GENOMIC DNA]</scope>
    <source>
        <strain evidence="7">ATCC BAA-861 / DSM 15982 / KCTC 12143 / HTCC2516</strain>
    </source>
</reference>
<dbReference type="RefSeq" id="WP_007256806.1">
    <property type="nucleotide sequence ID" value="NZ_CH724109.1"/>
</dbReference>
<dbReference type="EMBL" id="AAOT01000014">
    <property type="protein sequence ID" value="EAR51276.1"/>
    <property type="molecule type" value="Genomic_DNA"/>
</dbReference>
<dbReference type="Gene3D" id="1.25.40.10">
    <property type="entry name" value="Tetratricopeptide repeat domain"/>
    <property type="match status" value="2"/>
</dbReference>
<dbReference type="SUPFAM" id="SSF48452">
    <property type="entry name" value="TPR-like"/>
    <property type="match status" value="2"/>
</dbReference>
<dbReference type="SMART" id="SM00862">
    <property type="entry name" value="Trans_reg_C"/>
    <property type="match status" value="1"/>
</dbReference>
<feature type="domain" description="OmpR/PhoB-type" evidence="4">
    <location>
        <begin position="19"/>
        <end position="95"/>
    </location>
</feature>
<comment type="similarity">
    <text evidence="1">Belongs to the AfsR/DnrI/RedD regulatory family.</text>
</comment>
<name>Q2CF51_OCEGH</name>
<feature type="domain" description="Bacterial transcriptional activator" evidence="5">
    <location>
        <begin position="100"/>
        <end position="239"/>
    </location>
</feature>
<dbReference type="Proteomes" id="UP000003635">
    <property type="component" value="Unassembled WGS sequence"/>
</dbReference>
<evidence type="ECO:0000256" key="1">
    <source>
        <dbReference type="ARBA" id="ARBA00005820"/>
    </source>
</evidence>
<keyword evidence="7" id="KW-1185">Reference proteome</keyword>
<dbReference type="OrthoDB" id="54411at2"/>
<comment type="caution">
    <text evidence="6">The sequence shown here is derived from an EMBL/GenBank/DDBJ whole genome shotgun (WGS) entry which is preliminary data.</text>
</comment>
<evidence type="ECO:0000259" key="5">
    <source>
        <dbReference type="SMART" id="SM01043"/>
    </source>
</evidence>
<dbReference type="InterPro" id="IPR016032">
    <property type="entry name" value="Sig_transdc_resp-reg_C-effctor"/>
</dbReference>